<dbReference type="Gene3D" id="3.40.1080.10">
    <property type="entry name" value="Glutaconate Coenzyme A-transferase"/>
    <property type="match status" value="1"/>
</dbReference>
<dbReference type="GO" id="GO:0005739">
    <property type="term" value="C:mitochondrion"/>
    <property type="evidence" value="ECO:0007669"/>
    <property type="project" value="TreeGrafter"/>
</dbReference>
<protein>
    <submittedName>
        <fullName evidence="2">4-hydroxybutyrate coenzyme A transferase</fullName>
    </submittedName>
</protein>
<dbReference type="InterPro" id="IPR037171">
    <property type="entry name" value="NagB/RpiA_transferase-like"/>
</dbReference>
<reference evidence="2" key="1">
    <citation type="journal article" date="2014" name="PLoS ONE">
        <title>Transcriptome-Based Identification of ABC Transporters in the Western Tarnished Plant Bug Lygus hesperus.</title>
        <authorList>
            <person name="Hull J.J."/>
            <person name="Chaney K."/>
            <person name="Geib S.M."/>
            <person name="Fabrick J.A."/>
            <person name="Brent C.S."/>
            <person name="Walsh D."/>
            <person name="Lavine L.C."/>
        </authorList>
    </citation>
    <scope>NUCLEOTIDE SEQUENCE</scope>
</reference>
<gene>
    <name evidence="2" type="primary">cat2_0</name>
    <name evidence="2" type="ORF">CM83_98957</name>
</gene>
<accession>A0A0A9Z318</accession>
<dbReference type="Pfam" id="PF02550">
    <property type="entry name" value="AcetylCoA_hydro"/>
    <property type="match status" value="1"/>
</dbReference>
<evidence type="ECO:0000313" key="2">
    <source>
        <dbReference type="EMBL" id="JAG36195.1"/>
    </source>
</evidence>
<evidence type="ECO:0000259" key="1">
    <source>
        <dbReference type="Pfam" id="PF02550"/>
    </source>
</evidence>
<sequence>MSINNKAPHLDKSIPMGKFRTVALFASQPVREALAQNHSADYVPAFFSQIPGFIRNGVIPIDVSFIHVSPPDEHGFCSLGTSVECSLAALQTAKYVIAQINKQMPRTLGEGLIHYSAFDAAIEVDRLPYTNTIPPITKEDEAIGQHCASLIPDGATIQTGIGGIPNAVLNCLKNHKDLGLHTELFSDGVIP</sequence>
<dbReference type="GO" id="GO:0006083">
    <property type="term" value="P:acetate metabolic process"/>
    <property type="evidence" value="ECO:0007669"/>
    <property type="project" value="InterPro"/>
</dbReference>
<dbReference type="PANTHER" id="PTHR21432">
    <property type="entry name" value="ACETYL-COA HYDROLASE-RELATED"/>
    <property type="match status" value="1"/>
</dbReference>
<organism evidence="2">
    <name type="scientific">Lygus hesperus</name>
    <name type="common">Western plant bug</name>
    <dbReference type="NCBI Taxonomy" id="30085"/>
    <lineage>
        <taxon>Eukaryota</taxon>
        <taxon>Metazoa</taxon>
        <taxon>Ecdysozoa</taxon>
        <taxon>Arthropoda</taxon>
        <taxon>Hexapoda</taxon>
        <taxon>Insecta</taxon>
        <taxon>Pterygota</taxon>
        <taxon>Neoptera</taxon>
        <taxon>Paraneoptera</taxon>
        <taxon>Hemiptera</taxon>
        <taxon>Heteroptera</taxon>
        <taxon>Panheteroptera</taxon>
        <taxon>Cimicomorpha</taxon>
        <taxon>Miridae</taxon>
        <taxon>Mirini</taxon>
        <taxon>Lygus</taxon>
    </lineage>
</organism>
<keyword evidence="2" id="KW-0808">Transferase</keyword>
<dbReference type="InterPro" id="IPR003702">
    <property type="entry name" value="ActCoA_hydro_N"/>
</dbReference>
<dbReference type="PANTHER" id="PTHR21432:SF20">
    <property type="entry name" value="ACETYL-COA HYDROLASE"/>
    <property type="match status" value="1"/>
</dbReference>
<reference evidence="2" key="2">
    <citation type="submission" date="2014-07" db="EMBL/GenBank/DDBJ databases">
        <authorList>
            <person name="Hull J."/>
        </authorList>
    </citation>
    <scope>NUCLEOTIDE SEQUENCE</scope>
</reference>
<proteinExistence type="predicted"/>
<name>A0A0A9Z318_LYGHE</name>
<dbReference type="InterPro" id="IPR046433">
    <property type="entry name" value="ActCoA_hydro"/>
</dbReference>
<dbReference type="Gene3D" id="3.30.750.70">
    <property type="entry name" value="4-hydroxybutyrate coenzyme like domains"/>
    <property type="match status" value="1"/>
</dbReference>
<dbReference type="AlphaFoldDB" id="A0A0A9Z318"/>
<dbReference type="EMBL" id="GBHO01007409">
    <property type="protein sequence ID" value="JAG36195.1"/>
    <property type="molecule type" value="Transcribed_RNA"/>
</dbReference>
<dbReference type="SUPFAM" id="SSF100950">
    <property type="entry name" value="NagB/RpiA/CoA transferase-like"/>
    <property type="match status" value="1"/>
</dbReference>
<dbReference type="GO" id="GO:0008775">
    <property type="term" value="F:acetate CoA-transferase activity"/>
    <property type="evidence" value="ECO:0007669"/>
    <property type="project" value="InterPro"/>
</dbReference>
<feature type="domain" description="Acetyl-CoA hydrolase/transferase N-terminal" evidence="1">
    <location>
        <begin position="16"/>
        <end position="123"/>
    </location>
</feature>